<evidence type="ECO:0000313" key="3">
    <source>
        <dbReference type="Proteomes" id="UP001497602"/>
    </source>
</evidence>
<dbReference type="EMBL" id="CAXJRC010000019">
    <property type="protein sequence ID" value="CAL2106671.1"/>
    <property type="molecule type" value="Genomic_DNA"/>
</dbReference>
<organism evidence="2 3">
    <name type="scientific">Tenacibaculum vairaonense</name>
    <dbReference type="NCBI Taxonomy" id="3137860"/>
    <lineage>
        <taxon>Bacteria</taxon>
        <taxon>Pseudomonadati</taxon>
        <taxon>Bacteroidota</taxon>
        <taxon>Flavobacteriia</taxon>
        <taxon>Flavobacteriales</taxon>
        <taxon>Flavobacteriaceae</taxon>
        <taxon>Tenacibaculum</taxon>
    </lineage>
</organism>
<dbReference type="RefSeq" id="WP_348738415.1">
    <property type="nucleotide sequence ID" value="NZ_CAXJRC010000019.1"/>
</dbReference>
<keyword evidence="3" id="KW-1185">Reference proteome</keyword>
<protein>
    <recommendedName>
        <fullName evidence="4">Lipoprotein</fullName>
    </recommendedName>
</protein>
<gene>
    <name evidence="2" type="ORF">T190115A13A_270028</name>
</gene>
<feature type="compositionally biased region" description="Basic and acidic residues" evidence="1">
    <location>
        <begin position="35"/>
        <end position="47"/>
    </location>
</feature>
<evidence type="ECO:0008006" key="4">
    <source>
        <dbReference type="Google" id="ProtNLM"/>
    </source>
</evidence>
<name>A0ABP1FCT4_9FLAO</name>
<dbReference type="Proteomes" id="UP001497602">
    <property type="component" value="Unassembled WGS sequence"/>
</dbReference>
<proteinExistence type="predicted"/>
<reference evidence="2 3" key="1">
    <citation type="submission" date="2024-05" db="EMBL/GenBank/DDBJ databases">
        <authorList>
            <person name="Duchaud E."/>
        </authorList>
    </citation>
    <scope>NUCLEOTIDE SEQUENCE [LARGE SCALE GENOMIC DNA]</scope>
    <source>
        <strain evidence="2">Ena-SAMPLE-TAB-13-05-2024-13:56:06:370-140305</strain>
    </source>
</reference>
<evidence type="ECO:0000256" key="1">
    <source>
        <dbReference type="SAM" id="MobiDB-lite"/>
    </source>
</evidence>
<sequence length="55" mass="6126">MKKVLLFIVLSSVVLISCTDNTLEELEIKKNEIKFTEPGDDGDIRETDPDDDGEG</sequence>
<evidence type="ECO:0000313" key="2">
    <source>
        <dbReference type="EMBL" id="CAL2106671.1"/>
    </source>
</evidence>
<accession>A0ABP1FCT4</accession>
<dbReference type="PROSITE" id="PS51257">
    <property type="entry name" value="PROKAR_LIPOPROTEIN"/>
    <property type="match status" value="1"/>
</dbReference>
<comment type="caution">
    <text evidence="2">The sequence shown here is derived from an EMBL/GenBank/DDBJ whole genome shotgun (WGS) entry which is preliminary data.</text>
</comment>
<feature type="region of interest" description="Disordered" evidence="1">
    <location>
        <begin position="35"/>
        <end position="55"/>
    </location>
</feature>